<dbReference type="EMBL" id="CP036290">
    <property type="protein sequence ID" value="QDU84527.1"/>
    <property type="molecule type" value="Genomic_DNA"/>
</dbReference>
<dbReference type="InterPro" id="IPR007197">
    <property type="entry name" value="rSAM"/>
</dbReference>
<proteinExistence type="predicted"/>
<keyword evidence="3" id="KW-0949">S-adenosyl-L-methionine</keyword>
<dbReference type="SFLD" id="SFLDG01387">
    <property type="entry name" value="BtrN-like_SPASM_domain_contain"/>
    <property type="match status" value="1"/>
</dbReference>
<sequence>MSDPRPKHQRDISNFVRLTKALAEKQVVWEAGPSQLEYSTTSACNLRCPMCPQADEPPVVNTPKELQRPFLEDVFETASSWVPIALSEPLLVPFHKYWDLLEKQNVWLDITTNAMLLTPEKLDEILPRLHRLTISFDSHEKEVFERVRPPAIFETVVENSRHAVARCREVGVPVIFHMVLVEDVLEKLCEFVDYVADLGVQRVSVLELLPTSTHFDEMNPFGRHEESYIAERLEGMKVRAAERGVGLLFNMRPSLGGEFTNSEVPMRLTNARGLELMQTELANEFVGFCPMVMTYLEVEPNGRAFPCCRAPEELYLGNVFEQGLEAVWNGPVMQDLRRRMFEGDYPKPCVGCAVLEAPKWRLEEQRRRAGDGDGANSPV</sequence>
<dbReference type="SFLD" id="SFLDG01067">
    <property type="entry name" value="SPASM/twitch_domain_containing"/>
    <property type="match status" value="1"/>
</dbReference>
<gene>
    <name evidence="8" type="ORF">Pla163_16380</name>
</gene>
<evidence type="ECO:0000313" key="8">
    <source>
        <dbReference type="EMBL" id="QDU84527.1"/>
    </source>
</evidence>
<organism evidence="8 9">
    <name type="scientific">Rohdeia mirabilis</name>
    <dbReference type="NCBI Taxonomy" id="2528008"/>
    <lineage>
        <taxon>Bacteria</taxon>
        <taxon>Pseudomonadati</taxon>
        <taxon>Planctomycetota</taxon>
        <taxon>Planctomycetia</taxon>
        <taxon>Planctomycetia incertae sedis</taxon>
        <taxon>Rohdeia</taxon>
    </lineage>
</organism>
<dbReference type="GO" id="GO:0046872">
    <property type="term" value="F:metal ion binding"/>
    <property type="evidence" value="ECO:0007669"/>
    <property type="project" value="UniProtKB-KW"/>
</dbReference>
<dbReference type="Proteomes" id="UP000319342">
    <property type="component" value="Chromosome"/>
</dbReference>
<dbReference type="AlphaFoldDB" id="A0A518CZ87"/>
<dbReference type="InterPro" id="IPR058240">
    <property type="entry name" value="rSAM_sf"/>
</dbReference>
<feature type="domain" description="Radical SAM core" evidence="7">
    <location>
        <begin position="29"/>
        <end position="248"/>
    </location>
</feature>
<keyword evidence="4" id="KW-0479">Metal-binding</keyword>
<dbReference type="InterPro" id="IPR034391">
    <property type="entry name" value="AdoMet-like_SPASM_containing"/>
</dbReference>
<keyword evidence="2" id="KW-0004">4Fe-4S</keyword>
<evidence type="ECO:0000256" key="5">
    <source>
        <dbReference type="ARBA" id="ARBA00023004"/>
    </source>
</evidence>
<keyword evidence="6" id="KW-0411">Iron-sulfur</keyword>
<keyword evidence="5" id="KW-0408">Iron</keyword>
<name>A0A518CZ87_9BACT</name>
<evidence type="ECO:0000256" key="3">
    <source>
        <dbReference type="ARBA" id="ARBA00022691"/>
    </source>
</evidence>
<dbReference type="Pfam" id="PF13186">
    <property type="entry name" value="SPASM"/>
    <property type="match status" value="1"/>
</dbReference>
<evidence type="ECO:0000256" key="1">
    <source>
        <dbReference type="ARBA" id="ARBA00001966"/>
    </source>
</evidence>
<dbReference type="CDD" id="cd21109">
    <property type="entry name" value="SPASM"/>
    <property type="match status" value="1"/>
</dbReference>
<evidence type="ECO:0000256" key="2">
    <source>
        <dbReference type="ARBA" id="ARBA00022485"/>
    </source>
</evidence>
<dbReference type="GO" id="GO:0003824">
    <property type="term" value="F:catalytic activity"/>
    <property type="evidence" value="ECO:0007669"/>
    <property type="project" value="InterPro"/>
</dbReference>
<dbReference type="CDD" id="cd01335">
    <property type="entry name" value="Radical_SAM"/>
    <property type="match status" value="1"/>
</dbReference>
<dbReference type="SFLD" id="SFLDS00029">
    <property type="entry name" value="Radical_SAM"/>
    <property type="match status" value="1"/>
</dbReference>
<dbReference type="GO" id="GO:0051536">
    <property type="term" value="F:iron-sulfur cluster binding"/>
    <property type="evidence" value="ECO:0007669"/>
    <property type="project" value="UniProtKB-KW"/>
</dbReference>
<dbReference type="InterPro" id="IPR013785">
    <property type="entry name" value="Aldolase_TIM"/>
</dbReference>
<evidence type="ECO:0000256" key="4">
    <source>
        <dbReference type="ARBA" id="ARBA00022723"/>
    </source>
</evidence>
<dbReference type="InterPro" id="IPR050377">
    <property type="entry name" value="Radical_SAM_PqqE_MftC-like"/>
</dbReference>
<comment type="cofactor">
    <cofactor evidence="1">
        <name>[4Fe-4S] cluster</name>
        <dbReference type="ChEBI" id="CHEBI:49883"/>
    </cofactor>
</comment>
<dbReference type="PANTHER" id="PTHR11228:SF7">
    <property type="entry name" value="PQQA PEPTIDE CYCLASE"/>
    <property type="match status" value="1"/>
</dbReference>
<dbReference type="SUPFAM" id="SSF102114">
    <property type="entry name" value="Radical SAM enzymes"/>
    <property type="match status" value="1"/>
</dbReference>
<dbReference type="SMART" id="SM00729">
    <property type="entry name" value="Elp3"/>
    <property type="match status" value="1"/>
</dbReference>
<dbReference type="Gene3D" id="3.20.20.70">
    <property type="entry name" value="Aldolase class I"/>
    <property type="match status" value="1"/>
</dbReference>
<reference evidence="8 9" key="1">
    <citation type="submission" date="2019-02" db="EMBL/GenBank/DDBJ databases">
        <title>Deep-cultivation of Planctomycetes and their phenomic and genomic characterization uncovers novel biology.</title>
        <authorList>
            <person name="Wiegand S."/>
            <person name="Jogler M."/>
            <person name="Boedeker C."/>
            <person name="Pinto D."/>
            <person name="Vollmers J."/>
            <person name="Rivas-Marin E."/>
            <person name="Kohn T."/>
            <person name="Peeters S.H."/>
            <person name="Heuer A."/>
            <person name="Rast P."/>
            <person name="Oberbeckmann S."/>
            <person name="Bunk B."/>
            <person name="Jeske O."/>
            <person name="Meyerdierks A."/>
            <person name="Storesund J.E."/>
            <person name="Kallscheuer N."/>
            <person name="Luecker S."/>
            <person name="Lage O.M."/>
            <person name="Pohl T."/>
            <person name="Merkel B.J."/>
            <person name="Hornburger P."/>
            <person name="Mueller R.-W."/>
            <person name="Bruemmer F."/>
            <person name="Labrenz M."/>
            <person name="Spormann A.M."/>
            <person name="Op den Camp H."/>
            <person name="Overmann J."/>
            <person name="Amann R."/>
            <person name="Jetten M.S.M."/>
            <person name="Mascher T."/>
            <person name="Medema M.H."/>
            <person name="Devos D.P."/>
            <person name="Kaster A.-K."/>
            <person name="Ovreas L."/>
            <person name="Rohde M."/>
            <person name="Galperin M.Y."/>
            <person name="Jogler C."/>
        </authorList>
    </citation>
    <scope>NUCLEOTIDE SEQUENCE [LARGE SCALE GENOMIC DNA]</scope>
    <source>
        <strain evidence="8 9">Pla163</strain>
    </source>
</reference>
<evidence type="ECO:0000259" key="7">
    <source>
        <dbReference type="PROSITE" id="PS51918"/>
    </source>
</evidence>
<dbReference type="PANTHER" id="PTHR11228">
    <property type="entry name" value="RADICAL SAM DOMAIN PROTEIN"/>
    <property type="match status" value="1"/>
</dbReference>
<protein>
    <submittedName>
        <fullName evidence="8">Pyrroloquinoline quinone biosynthesis protein PqqE</fullName>
    </submittedName>
</protein>
<dbReference type="Pfam" id="PF04055">
    <property type="entry name" value="Radical_SAM"/>
    <property type="match status" value="1"/>
</dbReference>
<keyword evidence="9" id="KW-1185">Reference proteome</keyword>
<dbReference type="InterPro" id="IPR023885">
    <property type="entry name" value="4Fe4S-binding_SPASM_dom"/>
</dbReference>
<dbReference type="PROSITE" id="PS51918">
    <property type="entry name" value="RADICAL_SAM"/>
    <property type="match status" value="1"/>
</dbReference>
<dbReference type="RefSeq" id="WP_419186448.1">
    <property type="nucleotide sequence ID" value="NZ_CP036290.1"/>
</dbReference>
<accession>A0A518CZ87</accession>
<evidence type="ECO:0000256" key="6">
    <source>
        <dbReference type="ARBA" id="ARBA00023014"/>
    </source>
</evidence>
<evidence type="ECO:0000313" key="9">
    <source>
        <dbReference type="Proteomes" id="UP000319342"/>
    </source>
</evidence>
<dbReference type="InterPro" id="IPR006638">
    <property type="entry name" value="Elp3/MiaA/NifB-like_rSAM"/>
</dbReference>